<dbReference type="InterPro" id="IPR000515">
    <property type="entry name" value="MetI-like"/>
</dbReference>
<protein>
    <submittedName>
        <fullName evidence="9">ABC transporter permease</fullName>
    </submittedName>
</protein>
<dbReference type="AlphaFoldDB" id="A0A022KRE4"/>
<comment type="similarity">
    <text evidence="7">Belongs to the binding-protein-dependent transport system permease family.</text>
</comment>
<dbReference type="Pfam" id="PF00528">
    <property type="entry name" value="BPD_transp_1"/>
    <property type="match status" value="1"/>
</dbReference>
<evidence type="ECO:0000256" key="3">
    <source>
        <dbReference type="ARBA" id="ARBA00022475"/>
    </source>
</evidence>
<comment type="caution">
    <text evidence="9">The sequence shown here is derived from an EMBL/GenBank/DDBJ whole genome shotgun (WGS) entry which is preliminary data.</text>
</comment>
<evidence type="ECO:0000256" key="2">
    <source>
        <dbReference type="ARBA" id="ARBA00022448"/>
    </source>
</evidence>
<evidence type="ECO:0000256" key="4">
    <source>
        <dbReference type="ARBA" id="ARBA00022692"/>
    </source>
</evidence>
<feature type="transmembrane region" description="Helical" evidence="7">
    <location>
        <begin position="199"/>
        <end position="221"/>
    </location>
</feature>
<dbReference type="Proteomes" id="UP000019754">
    <property type="component" value="Unassembled WGS sequence"/>
</dbReference>
<evidence type="ECO:0000259" key="8">
    <source>
        <dbReference type="PROSITE" id="PS50928"/>
    </source>
</evidence>
<dbReference type="OrthoDB" id="3569827at2"/>
<evidence type="ECO:0000313" key="9">
    <source>
        <dbReference type="EMBL" id="EYT48141.1"/>
    </source>
</evidence>
<dbReference type="PANTHER" id="PTHR32243">
    <property type="entry name" value="MALTOSE TRANSPORT SYSTEM PERMEASE-RELATED"/>
    <property type="match status" value="1"/>
</dbReference>
<dbReference type="GO" id="GO:0055085">
    <property type="term" value="P:transmembrane transport"/>
    <property type="evidence" value="ECO:0007669"/>
    <property type="project" value="InterPro"/>
</dbReference>
<evidence type="ECO:0000256" key="5">
    <source>
        <dbReference type="ARBA" id="ARBA00022989"/>
    </source>
</evidence>
<gene>
    <name evidence="9" type="ORF">D641_0113255</name>
</gene>
<dbReference type="CDD" id="cd06261">
    <property type="entry name" value="TM_PBP2"/>
    <property type="match status" value="1"/>
</dbReference>
<dbReference type="SUPFAM" id="SSF161098">
    <property type="entry name" value="MetI-like"/>
    <property type="match status" value="1"/>
</dbReference>
<feature type="transmembrane region" description="Helical" evidence="7">
    <location>
        <begin position="86"/>
        <end position="110"/>
    </location>
</feature>
<organism evidence="9 10">
    <name type="scientific">Brachybacterium muris UCD-AY4</name>
    <dbReference type="NCBI Taxonomy" id="1249481"/>
    <lineage>
        <taxon>Bacteria</taxon>
        <taxon>Bacillati</taxon>
        <taxon>Actinomycetota</taxon>
        <taxon>Actinomycetes</taxon>
        <taxon>Micrococcales</taxon>
        <taxon>Dermabacteraceae</taxon>
        <taxon>Brachybacterium</taxon>
    </lineage>
</organism>
<dbReference type="EMBL" id="AORC01000018">
    <property type="protein sequence ID" value="EYT48141.1"/>
    <property type="molecule type" value="Genomic_DNA"/>
</dbReference>
<dbReference type="InterPro" id="IPR050901">
    <property type="entry name" value="BP-dep_ABC_trans_perm"/>
</dbReference>
<proteinExistence type="inferred from homology"/>
<feature type="transmembrane region" description="Helical" evidence="7">
    <location>
        <begin position="157"/>
        <end position="178"/>
    </location>
</feature>
<feature type="transmembrane region" description="Helical" evidence="7">
    <location>
        <begin position="258"/>
        <end position="279"/>
    </location>
</feature>
<dbReference type="HOGENOM" id="CLU_016047_1_2_11"/>
<feature type="transmembrane region" description="Helical" evidence="7">
    <location>
        <begin position="24"/>
        <end position="46"/>
    </location>
</feature>
<keyword evidence="2 7" id="KW-0813">Transport</keyword>
<dbReference type="InterPro" id="IPR035906">
    <property type="entry name" value="MetI-like_sf"/>
</dbReference>
<sequence length="294" mass="31806">MTTSQVTGEVITPRKQKVRPLEVLGRYTALFVLMAFLLLPAAWMAFSSLKPNSMLFGATPDFSLEGVSLDNYRWALRPDGMDMGQLLINTFSTNLMSALLTTAFCAVAGYGLARYKGGLARALVAFLVISQMIQGPMIMVPWYQIAATLDLINTREVLVLIYQTLTIPAAIWLMAGFYRAIPVELEEAAAMDGCSKLGTFWRIILPLSLPGLAAISLYAFILGWNDYQYALILTSSEYSKTLQIGIAQVMNSIGATNWGGILAAGTIAVIPAVILFSLVQKTLISGLTAGSVKG</sequence>
<keyword evidence="10" id="KW-1185">Reference proteome</keyword>
<keyword evidence="3" id="KW-1003">Cell membrane</keyword>
<dbReference type="STRING" id="1249481.D641_0113255"/>
<evidence type="ECO:0000256" key="1">
    <source>
        <dbReference type="ARBA" id="ARBA00004651"/>
    </source>
</evidence>
<evidence type="ECO:0000313" key="10">
    <source>
        <dbReference type="Proteomes" id="UP000019754"/>
    </source>
</evidence>
<reference evidence="9 10" key="1">
    <citation type="journal article" date="2013" name="Genome Announc.">
        <title>Draft genome sequence of an Actinobacterium, Brachybacterium muris strain UCD-AY4.</title>
        <authorList>
            <person name="Lo J.R."/>
            <person name="Lang J.M."/>
            <person name="Darling A.E."/>
            <person name="Eisen J.A."/>
            <person name="Coil D.A."/>
        </authorList>
    </citation>
    <scope>NUCLEOTIDE SEQUENCE [LARGE SCALE GENOMIC DNA]</scope>
    <source>
        <strain evidence="9 10">UCD-AY4</strain>
    </source>
</reference>
<comment type="subcellular location">
    <subcellularLocation>
        <location evidence="1 7">Cell membrane</location>
        <topology evidence="1 7">Multi-pass membrane protein</topology>
    </subcellularLocation>
</comment>
<keyword evidence="4 7" id="KW-0812">Transmembrane</keyword>
<accession>A0A022KRE4</accession>
<dbReference type="GO" id="GO:0005886">
    <property type="term" value="C:plasma membrane"/>
    <property type="evidence" value="ECO:0007669"/>
    <property type="project" value="UniProtKB-SubCell"/>
</dbReference>
<feature type="domain" description="ABC transmembrane type-1" evidence="8">
    <location>
        <begin position="87"/>
        <end position="279"/>
    </location>
</feature>
<keyword evidence="5 7" id="KW-1133">Transmembrane helix</keyword>
<dbReference type="RefSeq" id="WP_017823985.1">
    <property type="nucleotide sequence ID" value="NZ_AORC01000018.1"/>
</dbReference>
<dbReference type="Gene3D" id="1.10.3720.10">
    <property type="entry name" value="MetI-like"/>
    <property type="match status" value="1"/>
</dbReference>
<evidence type="ECO:0000256" key="7">
    <source>
        <dbReference type="RuleBase" id="RU363032"/>
    </source>
</evidence>
<dbReference type="PANTHER" id="PTHR32243:SF18">
    <property type="entry name" value="INNER MEMBRANE ABC TRANSPORTER PERMEASE PROTEIN YCJP"/>
    <property type="match status" value="1"/>
</dbReference>
<keyword evidence="6 7" id="KW-0472">Membrane</keyword>
<name>A0A022KRE4_9MICO</name>
<evidence type="ECO:0000256" key="6">
    <source>
        <dbReference type="ARBA" id="ARBA00023136"/>
    </source>
</evidence>
<feature type="transmembrane region" description="Helical" evidence="7">
    <location>
        <begin position="122"/>
        <end position="145"/>
    </location>
</feature>
<dbReference type="PROSITE" id="PS50928">
    <property type="entry name" value="ABC_TM1"/>
    <property type="match status" value="1"/>
</dbReference>